<name>A0A8K0CI55_IGNLU</name>
<feature type="compositionally biased region" description="Basic and acidic residues" evidence="1">
    <location>
        <begin position="178"/>
        <end position="215"/>
    </location>
</feature>
<feature type="compositionally biased region" description="Basic and acidic residues" evidence="1">
    <location>
        <begin position="120"/>
        <end position="168"/>
    </location>
</feature>
<feature type="compositionally biased region" description="Basic and acidic residues" evidence="1">
    <location>
        <begin position="81"/>
        <end position="91"/>
    </location>
</feature>
<keyword evidence="3" id="KW-1185">Reference proteome</keyword>
<evidence type="ECO:0000313" key="3">
    <source>
        <dbReference type="Proteomes" id="UP000801492"/>
    </source>
</evidence>
<reference evidence="2" key="1">
    <citation type="submission" date="2019-08" db="EMBL/GenBank/DDBJ databases">
        <title>The genome of the North American firefly Photinus pyralis.</title>
        <authorList>
            <consortium name="Photinus pyralis genome working group"/>
            <person name="Fallon T.R."/>
            <person name="Sander Lower S.E."/>
            <person name="Weng J.-K."/>
        </authorList>
    </citation>
    <scope>NUCLEOTIDE SEQUENCE</scope>
    <source>
        <strain evidence="2">TRF0915ILg1</strain>
        <tissue evidence="2">Whole body</tissue>
    </source>
</reference>
<dbReference type="AlphaFoldDB" id="A0A8K0CI55"/>
<dbReference type="OrthoDB" id="6780035at2759"/>
<evidence type="ECO:0000256" key="1">
    <source>
        <dbReference type="SAM" id="MobiDB-lite"/>
    </source>
</evidence>
<evidence type="ECO:0000313" key="2">
    <source>
        <dbReference type="EMBL" id="KAF2884422.1"/>
    </source>
</evidence>
<gene>
    <name evidence="2" type="ORF">ILUMI_21746</name>
</gene>
<dbReference type="EMBL" id="VTPC01090176">
    <property type="protein sequence ID" value="KAF2884422.1"/>
    <property type="molecule type" value="Genomic_DNA"/>
</dbReference>
<sequence>MKQRREITCNNPESQEVRAINKEIAESIQKDIRQYNKEHIQQTIEQNKSLKVLRRKLNNGRKEIIKLKNKKGETISDRKEILTRDREDKRSNQPRIRGNTKDCEGKIKNALKKMKNGKAPGEDGKMIEAVRARTEEKRSETRDEERKVHILLEQKIEDQTNGRRRHEDDENQNEVGDENQKKSEKNGNENRDGREERKIENETTRKDGKIAKILE</sequence>
<comment type="caution">
    <text evidence="2">The sequence shown here is derived from an EMBL/GenBank/DDBJ whole genome shotgun (WGS) entry which is preliminary data.</text>
</comment>
<feature type="region of interest" description="Disordered" evidence="1">
    <location>
        <begin position="81"/>
        <end position="215"/>
    </location>
</feature>
<accession>A0A8K0CI55</accession>
<organism evidence="2 3">
    <name type="scientific">Ignelater luminosus</name>
    <name type="common">Cucubano</name>
    <name type="synonym">Pyrophorus luminosus</name>
    <dbReference type="NCBI Taxonomy" id="2038154"/>
    <lineage>
        <taxon>Eukaryota</taxon>
        <taxon>Metazoa</taxon>
        <taxon>Ecdysozoa</taxon>
        <taxon>Arthropoda</taxon>
        <taxon>Hexapoda</taxon>
        <taxon>Insecta</taxon>
        <taxon>Pterygota</taxon>
        <taxon>Neoptera</taxon>
        <taxon>Endopterygota</taxon>
        <taxon>Coleoptera</taxon>
        <taxon>Polyphaga</taxon>
        <taxon>Elateriformia</taxon>
        <taxon>Elateroidea</taxon>
        <taxon>Elateridae</taxon>
        <taxon>Agrypninae</taxon>
        <taxon>Pyrophorini</taxon>
        <taxon>Ignelater</taxon>
    </lineage>
</organism>
<protein>
    <submittedName>
        <fullName evidence="2">Uncharacterized protein</fullName>
    </submittedName>
</protein>
<proteinExistence type="predicted"/>
<dbReference type="Proteomes" id="UP000801492">
    <property type="component" value="Unassembled WGS sequence"/>
</dbReference>